<keyword evidence="3" id="KW-1185">Reference proteome</keyword>
<dbReference type="Proteomes" id="UP000610862">
    <property type="component" value="Unassembled WGS sequence"/>
</dbReference>
<comment type="caution">
    <text evidence="2">The sequence shown here is derived from an EMBL/GenBank/DDBJ whole genome shotgun (WGS) entry which is preliminary data.</text>
</comment>
<comment type="similarity">
    <text evidence="1">Belongs to the peptidase C69 family.</text>
</comment>
<dbReference type="GO" id="GO:0070004">
    <property type="term" value="F:cysteine-type exopeptidase activity"/>
    <property type="evidence" value="ECO:0007669"/>
    <property type="project" value="InterPro"/>
</dbReference>
<organism evidence="2 3">
    <name type="scientific">Lentihominibacter hominis</name>
    <dbReference type="NCBI Taxonomy" id="2763645"/>
    <lineage>
        <taxon>Bacteria</taxon>
        <taxon>Bacillati</taxon>
        <taxon>Bacillota</taxon>
        <taxon>Clostridia</taxon>
        <taxon>Peptostreptococcales</taxon>
        <taxon>Anaerovoracaceae</taxon>
        <taxon>Lentihominibacter</taxon>
    </lineage>
</organism>
<dbReference type="EC" id="3.4.-.-" evidence="1"/>
<keyword evidence="1" id="KW-0378">Hydrolase</keyword>
<proteinExistence type="inferred from homology"/>
<evidence type="ECO:0000313" key="3">
    <source>
        <dbReference type="Proteomes" id="UP000610862"/>
    </source>
</evidence>
<keyword evidence="1" id="KW-0224">Dipeptidase</keyword>
<dbReference type="PANTHER" id="PTHR12994">
    <property type="entry name" value="SECERNIN"/>
    <property type="match status" value="1"/>
</dbReference>
<dbReference type="Pfam" id="PF03577">
    <property type="entry name" value="Peptidase_C69"/>
    <property type="match status" value="1"/>
</dbReference>
<dbReference type="PANTHER" id="PTHR12994:SF17">
    <property type="entry name" value="LD30995P"/>
    <property type="match status" value="1"/>
</dbReference>
<name>A0A926EAX7_9FIRM</name>
<comment type="catalytic activity">
    <reaction evidence="1">
        <text>an L-aminoacyl-L-amino acid + H2O = 2 an L-alpha-amino acid</text>
        <dbReference type="Rhea" id="RHEA:48940"/>
        <dbReference type="ChEBI" id="CHEBI:15377"/>
        <dbReference type="ChEBI" id="CHEBI:59869"/>
        <dbReference type="ChEBI" id="CHEBI:77460"/>
    </reaction>
</comment>
<accession>A0A926EAX7</accession>
<evidence type="ECO:0000256" key="1">
    <source>
        <dbReference type="RuleBase" id="RU364089"/>
    </source>
</evidence>
<dbReference type="GO" id="GO:0006508">
    <property type="term" value="P:proteolysis"/>
    <property type="evidence" value="ECO:0007669"/>
    <property type="project" value="UniProtKB-KW"/>
</dbReference>
<dbReference type="GO" id="GO:0016805">
    <property type="term" value="F:dipeptidase activity"/>
    <property type="evidence" value="ECO:0007669"/>
    <property type="project" value="UniProtKB-KW"/>
</dbReference>
<dbReference type="AlphaFoldDB" id="A0A926EAX7"/>
<dbReference type="InterPro" id="IPR005322">
    <property type="entry name" value="Peptidase_C69"/>
</dbReference>
<keyword evidence="1" id="KW-0645">Protease</keyword>
<gene>
    <name evidence="2" type="ORF">H8692_08475</name>
</gene>
<reference evidence="2" key="1">
    <citation type="submission" date="2020-08" db="EMBL/GenBank/DDBJ databases">
        <title>Genome public.</title>
        <authorList>
            <person name="Liu C."/>
            <person name="Sun Q."/>
        </authorList>
    </citation>
    <scope>NUCLEOTIDE SEQUENCE</scope>
    <source>
        <strain evidence="2">NSJ-24</strain>
    </source>
</reference>
<dbReference type="Gene3D" id="3.60.60.10">
    <property type="entry name" value="Penicillin V Acylase, Chain A"/>
    <property type="match status" value="1"/>
</dbReference>
<protein>
    <recommendedName>
        <fullName evidence="1">Dipeptidase</fullName>
        <ecNumber evidence="1">3.4.-.-</ecNumber>
    </recommendedName>
</protein>
<sequence>MKKNSAASRSCSTLIALKSATKQGDIIFGKNSDRPVNESQPLEYFPPADHEKGEMVQCTYIKIPEVEHTYGYIGSRPYNIFGFEHGVNEKGVIIGNEAVTGRETPELKWGLIGMDILRLALARSDSAAKAVEVMGELLETYGTGGDPLIRPQYFNANYIIADYDEAYMFESCQRMWAAKKIEHVGHIGNIYALRDDYDMIGKNVIKDAAAKGWCREEEKINIGLTFSISDCDYEDGEAYFRYIRQEELMRDRDPFTVKMMMNNLRDHYDMDYRKPIQYDIATSKMPTICCHPGGMNGCASAASVVCSLDKNAADPFKITYWGSMAPPCCSVFTPKFNLGWIPQQLKVADAEYDSASPWWVFTELERYISLSYEDFAPMAQEIFQPMEDEFIQQAEDAKKNYDGNNEKLREFSQEAFDRSIAAARDLTSKIKAKLPDTKINYLMLDYFRDSSDMCGMPYDLKL</sequence>
<dbReference type="RefSeq" id="WP_177270020.1">
    <property type="nucleotide sequence ID" value="NZ_JACRTA010000003.1"/>
</dbReference>
<evidence type="ECO:0000313" key="2">
    <source>
        <dbReference type="EMBL" id="MBC8568791.1"/>
    </source>
</evidence>
<dbReference type="EMBL" id="JACRTA010000003">
    <property type="protein sequence ID" value="MBC8568791.1"/>
    <property type="molecule type" value="Genomic_DNA"/>
</dbReference>